<dbReference type="AlphaFoldDB" id="A0A4U0R459"/>
<proteinExistence type="predicted"/>
<dbReference type="RefSeq" id="WP_136887527.1">
    <property type="nucleotide sequence ID" value="NZ_SUNI01000030.1"/>
</dbReference>
<sequence length="86" mass="9356">MFIEVTERDTNSPISIGVQHIVSFAPRAPDGTNLELVGSDDWVAVVEEYAIVKHLISTARSLRAYGMTHLPYAVPSSSQSQTIPGE</sequence>
<name>A0A4U0R459_9RHOB</name>
<dbReference type="Proteomes" id="UP000309747">
    <property type="component" value="Unassembled WGS sequence"/>
</dbReference>
<comment type="caution">
    <text evidence="1">The sequence shown here is derived from an EMBL/GenBank/DDBJ whole genome shotgun (WGS) entry which is preliminary data.</text>
</comment>
<evidence type="ECO:0000313" key="2">
    <source>
        <dbReference type="Proteomes" id="UP000309747"/>
    </source>
</evidence>
<organism evidence="1 2">
    <name type="scientific">Paracoccus gahaiensis</name>
    <dbReference type="NCBI Taxonomy" id="1706839"/>
    <lineage>
        <taxon>Bacteria</taxon>
        <taxon>Pseudomonadati</taxon>
        <taxon>Pseudomonadota</taxon>
        <taxon>Alphaproteobacteria</taxon>
        <taxon>Rhodobacterales</taxon>
        <taxon>Paracoccaceae</taxon>
        <taxon>Paracoccus</taxon>
    </lineage>
</organism>
<protein>
    <submittedName>
        <fullName evidence="1">Uncharacterized protein</fullName>
    </submittedName>
</protein>
<keyword evidence="2" id="KW-1185">Reference proteome</keyword>
<reference evidence="1 2" key="1">
    <citation type="submission" date="2019-04" db="EMBL/GenBank/DDBJ databases">
        <authorList>
            <person name="Li J."/>
        </authorList>
    </citation>
    <scope>NUCLEOTIDE SEQUENCE [LARGE SCALE GENOMIC DNA]</scope>
    <source>
        <strain evidence="1 2">KCTC 42687</strain>
    </source>
</reference>
<dbReference type="EMBL" id="SUNI01000030">
    <property type="protein sequence ID" value="TJZ89575.1"/>
    <property type="molecule type" value="Genomic_DNA"/>
</dbReference>
<gene>
    <name evidence="1" type="ORF">FA743_18335</name>
</gene>
<accession>A0A4U0R459</accession>
<evidence type="ECO:0000313" key="1">
    <source>
        <dbReference type="EMBL" id="TJZ89575.1"/>
    </source>
</evidence>